<dbReference type="Pfam" id="PF13041">
    <property type="entry name" value="PPR_2"/>
    <property type="match status" value="1"/>
</dbReference>
<dbReference type="OrthoDB" id="1854885at2759"/>
<dbReference type="NCBIfam" id="TIGR00756">
    <property type="entry name" value="PPR"/>
    <property type="match status" value="5"/>
</dbReference>
<dbReference type="InterPro" id="IPR011990">
    <property type="entry name" value="TPR-like_helical_dom_sf"/>
</dbReference>
<feature type="domain" description="DYW" evidence="4">
    <location>
        <begin position="519"/>
        <end position="611"/>
    </location>
</feature>
<organism evidence="5 6">
    <name type="scientific">Sesamum indicum</name>
    <name type="common">Oriental sesame</name>
    <name type="synonym">Sesamum orientale</name>
    <dbReference type="NCBI Taxonomy" id="4182"/>
    <lineage>
        <taxon>Eukaryota</taxon>
        <taxon>Viridiplantae</taxon>
        <taxon>Streptophyta</taxon>
        <taxon>Embryophyta</taxon>
        <taxon>Tracheophyta</taxon>
        <taxon>Spermatophyta</taxon>
        <taxon>Magnoliopsida</taxon>
        <taxon>eudicotyledons</taxon>
        <taxon>Gunneridae</taxon>
        <taxon>Pentapetalae</taxon>
        <taxon>asterids</taxon>
        <taxon>lamiids</taxon>
        <taxon>Lamiales</taxon>
        <taxon>Pedaliaceae</taxon>
        <taxon>Sesamum</taxon>
    </lineage>
</organism>
<dbReference type="InterPro" id="IPR046848">
    <property type="entry name" value="E_motif"/>
</dbReference>
<dbReference type="PANTHER" id="PTHR47926:SF495">
    <property type="entry name" value="DYW DOMAIN-CONTAINING PROTEIN"/>
    <property type="match status" value="1"/>
</dbReference>
<protein>
    <submittedName>
        <fullName evidence="6">Pentatricopeptide repeat-containing protein At4g14050, mitochondrial</fullName>
    </submittedName>
</protein>
<feature type="repeat" description="PPR" evidence="3">
    <location>
        <begin position="38"/>
        <end position="72"/>
    </location>
</feature>
<evidence type="ECO:0000313" key="6">
    <source>
        <dbReference type="RefSeq" id="XP_011071982.1"/>
    </source>
</evidence>
<sequence>MHHFRILYRIKQCSKFQLPVQGKNLHAHVIKSGLDLQAPIYPNTLLDMYGKCGHLKDAVQLFDEMPERDLASWASIFTAYNQAELHKCTLSLFSSMLSRDGLQPDHFIFASLINACASLAAFRLGLQLHAQFVVSLFSDDDVVKSSLVDFYAKCGFPDRARRVFDSIVSKNVVSWTSLIYGYARMGRKDEAFELLRVMPCKSLYSWTALISGFVQGGHCVDSFRLFSELRRGGVDIEGPFVLSSLIVGSASLAMLEMGKQVHRLVMGLGYECSLYVSNALIDMYAKCSDVLSAEKIFRNMTKRDVVSWTSIIVGMAQHGRADEALSLYNEMTLAGLKPNEVTFTGLIYACSHVGLVNKGRQLFKSMVVDYGLTPSLQHYTCLVDLYSRSGHLEEAEKVLYSMPFKPDEAAWAALLSACIQAGKNKTGVRIADHLLQIGPEDPSTCILMSNIFARATMWESVSTVRKMMAAMELKKKPGYSCVDLGKENQVFYAGETMHPMKDEIFGLLKELDAEMRKRGYVPDTSLVLHDMELQEKERQLFWHSERLAVAYGLLKSAPGTSIRILKNLRICGDCHTVIKFICSIVGREIVVRDANRFHHFKDGVCSCRDFW</sequence>
<dbReference type="GO" id="GO:0008270">
    <property type="term" value="F:zinc ion binding"/>
    <property type="evidence" value="ECO:0007669"/>
    <property type="project" value="InterPro"/>
</dbReference>
<name>A0A6I9SPN2_SESIN</name>
<dbReference type="RefSeq" id="XP_011071982.1">
    <property type="nucleotide sequence ID" value="XM_011073680.2"/>
</dbReference>
<dbReference type="Proteomes" id="UP000504604">
    <property type="component" value="Linkage group LG3"/>
</dbReference>
<feature type="repeat" description="PPR" evidence="3">
    <location>
        <begin position="339"/>
        <end position="374"/>
    </location>
</feature>
<dbReference type="GeneID" id="105157301"/>
<dbReference type="FunCoup" id="A0A6I9SPN2">
    <property type="interactions" value="764"/>
</dbReference>
<dbReference type="GO" id="GO:0003723">
    <property type="term" value="F:RNA binding"/>
    <property type="evidence" value="ECO:0007669"/>
    <property type="project" value="InterPro"/>
</dbReference>
<reference evidence="6" key="1">
    <citation type="submission" date="2025-08" db="UniProtKB">
        <authorList>
            <consortium name="RefSeq"/>
        </authorList>
    </citation>
    <scope>IDENTIFICATION</scope>
</reference>
<evidence type="ECO:0000256" key="3">
    <source>
        <dbReference type="PROSITE-ProRule" id="PRU00708"/>
    </source>
</evidence>
<dbReference type="FunFam" id="1.25.40.10:FF:000381">
    <property type="entry name" value="Pentatricopeptide repeat-containing protein"/>
    <property type="match status" value="1"/>
</dbReference>
<evidence type="ECO:0000256" key="2">
    <source>
        <dbReference type="ARBA" id="ARBA00022737"/>
    </source>
</evidence>
<proteinExistence type="inferred from homology"/>
<dbReference type="KEGG" id="sind:105157301"/>
<evidence type="ECO:0000259" key="4">
    <source>
        <dbReference type="Pfam" id="PF14432"/>
    </source>
</evidence>
<dbReference type="AlphaFoldDB" id="A0A6I9SPN2"/>
<dbReference type="InterPro" id="IPR032867">
    <property type="entry name" value="DYW_dom"/>
</dbReference>
<dbReference type="Gene3D" id="1.25.40.10">
    <property type="entry name" value="Tetratricopeptide repeat domain"/>
    <property type="match status" value="3"/>
</dbReference>
<keyword evidence="2" id="KW-0677">Repeat</keyword>
<evidence type="ECO:0000313" key="5">
    <source>
        <dbReference type="Proteomes" id="UP000504604"/>
    </source>
</evidence>
<dbReference type="InterPro" id="IPR002885">
    <property type="entry name" value="PPR_rpt"/>
</dbReference>
<comment type="similarity">
    <text evidence="1">Belongs to the PPR family. PCMP-H subfamily.</text>
</comment>
<dbReference type="FunFam" id="1.25.40.10:FF:000090">
    <property type="entry name" value="Pentatricopeptide repeat-containing protein, chloroplastic"/>
    <property type="match status" value="1"/>
</dbReference>
<feature type="repeat" description="PPR" evidence="3">
    <location>
        <begin position="304"/>
        <end position="338"/>
    </location>
</feature>
<dbReference type="Pfam" id="PF01535">
    <property type="entry name" value="PPR"/>
    <property type="match status" value="3"/>
</dbReference>
<dbReference type="Pfam" id="PF12854">
    <property type="entry name" value="PPR_1"/>
    <property type="match status" value="1"/>
</dbReference>
<evidence type="ECO:0000256" key="1">
    <source>
        <dbReference type="ARBA" id="ARBA00006643"/>
    </source>
</evidence>
<feature type="repeat" description="PPR" evidence="3">
    <location>
        <begin position="171"/>
        <end position="205"/>
    </location>
</feature>
<dbReference type="PANTHER" id="PTHR47926">
    <property type="entry name" value="PENTATRICOPEPTIDE REPEAT-CONTAINING PROTEIN"/>
    <property type="match status" value="1"/>
</dbReference>
<accession>A0A6I9SPN2</accession>
<dbReference type="Pfam" id="PF14432">
    <property type="entry name" value="DYW_deaminase"/>
    <property type="match status" value="1"/>
</dbReference>
<dbReference type="PROSITE" id="PS51375">
    <property type="entry name" value="PPR"/>
    <property type="match status" value="4"/>
</dbReference>
<dbReference type="InterPro" id="IPR046960">
    <property type="entry name" value="PPR_At4g14850-like_plant"/>
</dbReference>
<dbReference type="InParanoid" id="A0A6I9SPN2"/>
<gene>
    <name evidence="6" type="primary">LOC105157301</name>
</gene>
<dbReference type="GO" id="GO:0009451">
    <property type="term" value="P:RNA modification"/>
    <property type="evidence" value="ECO:0007669"/>
    <property type="project" value="InterPro"/>
</dbReference>
<dbReference type="Pfam" id="PF20431">
    <property type="entry name" value="E_motif"/>
    <property type="match status" value="1"/>
</dbReference>
<keyword evidence="5" id="KW-1185">Reference proteome</keyword>